<reference evidence="2" key="1">
    <citation type="submission" date="2023-01" db="EMBL/GenBank/DDBJ databases">
        <title>Genome assembly of the deep-sea coral Lophelia pertusa.</title>
        <authorList>
            <person name="Herrera S."/>
            <person name="Cordes E."/>
        </authorList>
    </citation>
    <scope>NUCLEOTIDE SEQUENCE</scope>
    <source>
        <strain evidence="2">USNM1676648</strain>
        <tissue evidence="2">Polyp</tissue>
    </source>
</reference>
<dbReference type="AlphaFoldDB" id="A0A9W9YFE8"/>
<comment type="caution">
    <text evidence="2">The sequence shown here is derived from an EMBL/GenBank/DDBJ whole genome shotgun (WGS) entry which is preliminary data.</text>
</comment>
<dbReference type="Proteomes" id="UP001163046">
    <property type="component" value="Unassembled WGS sequence"/>
</dbReference>
<keyword evidence="3" id="KW-1185">Reference proteome</keyword>
<organism evidence="2 3">
    <name type="scientific">Desmophyllum pertusum</name>
    <dbReference type="NCBI Taxonomy" id="174260"/>
    <lineage>
        <taxon>Eukaryota</taxon>
        <taxon>Metazoa</taxon>
        <taxon>Cnidaria</taxon>
        <taxon>Anthozoa</taxon>
        <taxon>Hexacorallia</taxon>
        <taxon>Scleractinia</taxon>
        <taxon>Caryophylliina</taxon>
        <taxon>Caryophylliidae</taxon>
        <taxon>Desmophyllum</taxon>
    </lineage>
</organism>
<accession>A0A9W9YFE8</accession>
<feature type="region of interest" description="Disordered" evidence="1">
    <location>
        <begin position="15"/>
        <end position="36"/>
    </location>
</feature>
<feature type="compositionally biased region" description="Basic and acidic residues" evidence="1">
    <location>
        <begin position="25"/>
        <end position="36"/>
    </location>
</feature>
<dbReference type="EMBL" id="MU827779">
    <property type="protein sequence ID" value="KAJ7339331.1"/>
    <property type="molecule type" value="Genomic_DNA"/>
</dbReference>
<evidence type="ECO:0000313" key="2">
    <source>
        <dbReference type="EMBL" id="KAJ7339331.1"/>
    </source>
</evidence>
<evidence type="ECO:0000313" key="3">
    <source>
        <dbReference type="Proteomes" id="UP001163046"/>
    </source>
</evidence>
<protein>
    <submittedName>
        <fullName evidence="2">Uncharacterized protein</fullName>
    </submittedName>
</protein>
<name>A0A9W9YFE8_9CNID</name>
<sequence>MVCLLVASSSRGRIHRSSADQDYVEDNHHSAKPDEQEVMQDIEKRSPEFNPQDDFEISNEVPNDLTAVKRQCTKDTKHRGGYRYHTCKKNCCCVEHVCKKCGPCSSG</sequence>
<evidence type="ECO:0000256" key="1">
    <source>
        <dbReference type="SAM" id="MobiDB-lite"/>
    </source>
</evidence>
<proteinExistence type="predicted"/>
<gene>
    <name evidence="2" type="ORF">OS493_005724</name>
</gene>